<comment type="similarity">
    <text evidence="3">Belongs to the methyl-accepting chemotaxis (MCP) protein family.</text>
</comment>
<dbReference type="PROSITE" id="PS50111">
    <property type="entry name" value="CHEMOTAXIS_TRANSDUC_2"/>
    <property type="match status" value="1"/>
</dbReference>
<dbReference type="InterPro" id="IPR029151">
    <property type="entry name" value="Sensor-like_sf"/>
</dbReference>
<keyword evidence="1" id="KW-0488">Methylation</keyword>
<keyword evidence="6" id="KW-0812">Transmembrane</keyword>
<evidence type="ECO:0000313" key="9">
    <source>
        <dbReference type="EMBL" id="SOO24831.1"/>
    </source>
</evidence>
<evidence type="ECO:0000256" key="5">
    <source>
        <dbReference type="SAM" id="Coils"/>
    </source>
</evidence>
<protein>
    <submittedName>
        <fullName evidence="9">Methyl-accepting chemotaxis protein</fullName>
    </submittedName>
</protein>
<dbReference type="SMART" id="SM00304">
    <property type="entry name" value="HAMP"/>
    <property type="match status" value="3"/>
</dbReference>
<gene>
    <name evidence="9" type="ORF">XFF6991_420048</name>
</gene>
<evidence type="ECO:0000256" key="3">
    <source>
        <dbReference type="ARBA" id="ARBA00029447"/>
    </source>
</evidence>
<evidence type="ECO:0000256" key="1">
    <source>
        <dbReference type="ARBA" id="ARBA00022481"/>
    </source>
</evidence>
<feature type="domain" description="HAMP" evidence="8">
    <location>
        <begin position="256"/>
        <end position="308"/>
    </location>
</feature>
<dbReference type="PANTHER" id="PTHR43531">
    <property type="entry name" value="PROTEIN ICFG"/>
    <property type="match status" value="1"/>
</dbReference>
<sequence length="796" mass="85026">MTIGQQNTPSLRAGKQALNLNVDAVDRFAKATGGVATIFARTGDDFVRITTSLRNKQDERVIGTLLDRKGKAYAALSQGKSFTGQAQLFGEQYMTHYQPLRDAAGEVIGALFVGRNYTQGLAALKAQVSTTKLGQDGYFVIADMAPGDHQGQIIAAPPGTPATLAALVPAEQQALLQAVLDGKQPSANLQLRDAKGASQAFEVTAQRYAPWQWAVIGAQPRSAIDGPLDALMGSMLLFSLVVLALCIAVVFIAARKMVTGPLLAVERVLGDVAAGRLDSPIEIDRHDELGRLLLNARTMRDDLRARLERDHLIASEALRVRTALDDVSTNVMIADAERRIIYVNRPLQRMLSEMQDVLRDDLPNFDATALSTTRIDQFHRNPEQSRLLDQLKSTHTAQIEIGGRIVQEVVSPVVAATGERMGYVVEWSDRTQEVQVEQEVAHVVEAAAAGDLSERIDVRGKHGFLLLLAQQLNTLLDNNADGLSRVSALLSSLSQGDLTARMDGALQGVFATIRDDANATADQLAGIVRRIKDASLTINSAATEIATGNGDLSRRTEQQAAALEETAASMEELTATVKQNADNADQANRLVLDAAGVAAKGGDVVNRVVTTMADIDASSKKIAEIISVIDGIAFQTNILALNAAVEAARAGEQGRGFAVVASEVRTLAQRSAGAAKEIKHLIEDSVTRIGNGAALASEAGSTMQQVVTSVQRVTDIMGEITSASREQAAGITQVNQTVTQMDETTQQNAALVEEATAAARSMEDQAAQLVDAVAVFRLEPQDRLSTLLANARHAYS</sequence>
<dbReference type="PANTHER" id="PTHR43531:SF14">
    <property type="entry name" value="METHYL-ACCEPTING CHEMOTAXIS PROTEIN I-RELATED"/>
    <property type="match status" value="1"/>
</dbReference>
<dbReference type="AlphaFoldDB" id="A0A7Z7J051"/>
<feature type="transmembrane region" description="Helical" evidence="6">
    <location>
        <begin position="230"/>
        <end position="254"/>
    </location>
</feature>
<dbReference type="SMART" id="SM00283">
    <property type="entry name" value="MA"/>
    <property type="match status" value="1"/>
</dbReference>
<dbReference type="InterPro" id="IPR000014">
    <property type="entry name" value="PAS"/>
</dbReference>
<accession>A0A7Z7J051</accession>
<dbReference type="Pfam" id="PF00015">
    <property type="entry name" value="MCPsignal"/>
    <property type="match status" value="1"/>
</dbReference>
<name>A0A7Z7J051_XANCH</name>
<dbReference type="SUPFAM" id="SSF103190">
    <property type="entry name" value="Sensory domain-like"/>
    <property type="match status" value="1"/>
</dbReference>
<dbReference type="Pfam" id="PF18947">
    <property type="entry name" value="HAMP_2"/>
    <property type="match status" value="1"/>
</dbReference>
<dbReference type="Pfam" id="PF00672">
    <property type="entry name" value="HAMP"/>
    <property type="match status" value="1"/>
</dbReference>
<evidence type="ECO:0000313" key="10">
    <source>
        <dbReference type="Proteomes" id="UP000234345"/>
    </source>
</evidence>
<reference evidence="9 10" key="1">
    <citation type="submission" date="2017-10" db="EMBL/GenBank/DDBJ databases">
        <authorList>
            <person name="Regsiter A."/>
            <person name="William W."/>
        </authorList>
    </citation>
    <scope>NUCLEOTIDE SEQUENCE [LARGE SCALE GENOMIC DNA]</scope>
    <source>
        <strain evidence="9 10">CFBP6991</strain>
    </source>
</reference>
<comment type="caution">
    <text evidence="9">The sequence shown here is derived from an EMBL/GenBank/DDBJ whole genome shotgun (WGS) entry which is preliminary data.</text>
</comment>
<feature type="coiled-coil region" evidence="5">
    <location>
        <begin position="553"/>
        <end position="590"/>
    </location>
</feature>
<keyword evidence="2 4" id="KW-0807">Transducer</keyword>
<dbReference type="SUPFAM" id="SSF158472">
    <property type="entry name" value="HAMP domain-like"/>
    <property type="match status" value="1"/>
</dbReference>
<dbReference type="InterPro" id="IPR004089">
    <property type="entry name" value="MCPsignal_dom"/>
</dbReference>
<dbReference type="CDD" id="cd11386">
    <property type="entry name" value="MCP_signal"/>
    <property type="match status" value="1"/>
</dbReference>
<dbReference type="InterPro" id="IPR051310">
    <property type="entry name" value="MCP_chemotaxis"/>
</dbReference>
<feature type="domain" description="HAMP" evidence="8">
    <location>
        <begin position="438"/>
        <end position="484"/>
    </location>
</feature>
<evidence type="ECO:0000259" key="8">
    <source>
        <dbReference type="PROSITE" id="PS50885"/>
    </source>
</evidence>
<dbReference type="FunFam" id="1.10.287.950:FF:000002">
    <property type="entry name" value="Methyl-accepting chemotaxis protein"/>
    <property type="match status" value="1"/>
</dbReference>
<dbReference type="GO" id="GO:0007165">
    <property type="term" value="P:signal transduction"/>
    <property type="evidence" value="ECO:0007669"/>
    <property type="project" value="UniProtKB-KW"/>
</dbReference>
<dbReference type="PROSITE" id="PS50885">
    <property type="entry name" value="HAMP"/>
    <property type="match status" value="2"/>
</dbReference>
<keyword evidence="6" id="KW-0472">Membrane</keyword>
<evidence type="ECO:0000256" key="6">
    <source>
        <dbReference type="SAM" id="Phobius"/>
    </source>
</evidence>
<evidence type="ECO:0000256" key="4">
    <source>
        <dbReference type="PROSITE-ProRule" id="PRU00284"/>
    </source>
</evidence>
<dbReference type="Gene3D" id="1.10.287.950">
    <property type="entry name" value="Methyl-accepting chemotaxis protein"/>
    <property type="match status" value="1"/>
</dbReference>
<dbReference type="EMBL" id="OCZC01000069">
    <property type="protein sequence ID" value="SOO24831.1"/>
    <property type="molecule type" value="Genomic_DNA"/>
</dbReference>
<dbReference type="Proteomes" id="UP000234345">
    <property type="component" value="Unassembled WGS sequence"/>
</dbReference>
<dbReference type="GO" id="GO:0004888">
    <property type="term" value="F:transmembrane signaling receptor activity"/>
    <property type="evidence" value="ECO:0007669"/>
    <property type="project" value="InterPro"/>
</dbReference>
<dbReference type="PRINTS" id="PR00260">
    <property type="entry name" value="CHEMTRNSDUCR"/>
</dbReference>
<evidence type="ECO:0000256" key="2">
    <source>
        <dbReference type="ARBA" id="ARBA00023224"/>
    </source>
</evidence>
<dbReference type="Gene3D" id="3.30.450.20">
    <property type="entry name" value="PAS domain"/>
    <property type="match status" value="1"/>
</dbReference>
<organism evidence="9 10">
    <name type="scientific">Xanthomonas campestris pv. phaseoli</name>
    <dbReference type="NCBI Taxonomy" id="317013"/>
    <lineage>
        <taxon>Bacteria</taxon>
        <taxon>Pseudomonadati</taxon>
        <taxon>Pseudomonadota</taxon>
        <taxon>Gammaproteobacteria</taxon>
        <taxon>Lysobacterales</taxon>
        <taxon>Lysobacteraceae</taxon>
        <taxon>Xanthomonas</taxon>
    </lineage>
</organism>
<dbReference type="InterPro" id="IPR033462">
    <property type="entry name" value="Cache_3-Cache_2"/>
</dbReference>
<dbReference type="Gene3D" id="6.10.340.10">
    <property type="match status" value="1"/>
</dbReference>
<dbReference type="Pfam" id="PF13188">
    <property type="entry name" value="PAS_8"/>
    <property type="match status" value="1"/>
</dbReference>
<dbReference type="Pfam" id="PF17201">
    <property type="entry name" value="Cache_3-Cache_2"/>
    <property type="match status" value="1"/>
</dbReference>
<dbReference type="GO" id="GO:0005886">
    <property type="term" value="C:plasma membrane"/>
    <property type="evidence" value="ECO:0007669"/>
    <property type="project" value="TreeGrafter"/>
</dbReference>
<evidence type="ECO:0000259" key="7">
    <source>
        <dbReference type="PROSITE" id="PS50111"/>
    </source>
</evidence>
<dbReference type="InterPro" id="IPR003660">
    <property type="entry name" value="HAMP_dom"/>
</dbReference>
<keyword evidence="5" id="KW-0175">Coiled coil</keyword>
<dbReference type="InterPro" id="IPR004090">
    <property type="entry name" value="Chemotax_Me-accpt_rcpt"/>
</dbReference>
<feature type="domain" description="Methyl-accepting transducer" evidence="7">
    <location>
        <begin position="534"/>
        <end position="763"/>
    </location>
</feature>
<dbReference type="GO" id="GO:0006935">
    <property type="term" value="P:chemotaxis"/>
    <property type="evidence" value="ECO:0007669"/>
    <property type="project" value="InterPro"/>
</dbReference>
<keyword evidence="6" id="KW-1133">Transmembrane helix</keyword>
<proteinExistence type="inferred from homology"/>
<dbReference type="SUPFAM" id="SSF58104">
    <property type="entry name" value="Methyl-accepting chemotaxis protein (MCP) signaling domain"/>
    <property type="match status" value="1"/>
</dbReference>
<dbReference type="CDD" id="cd06225">
    <property type="entry name" value="HAMP"/>
    <property type="match status" value="1"/>
</dbReference>